<evidence type="ECO:0000256" key="2">
    <source>
        <dbReference type="ARBA" id="ARBA00022729"/>
    </source>
</evidence>
<protein>
    <submittedName>
        <fullName evidence="5">Leucine-, isoleucine-, valine-, threonine-, and alanine-binding protein</fullName>
    </submittedName>
</protein>
<gene>
    <name evidence="5" type="ORF">SPIROBIBN47_390020</name>
</gene>
<name>A0A3P3XKZ3_9SPIR</name>
<dbReference type="PANTHER" id="PTHR30483">
    <property type="entry name" value="LEUCINE-SPECIFIC-BINDING PROTEIN"/>
    <property type="match status" value="1"/>
</dbReference>
<comment type="similarity">
    <text evidence="1">Belongs to the leucine-binding protein family.</text>
</comment>
<reference evidence="5" key="1">
    <citation type="submission" date="2017-02" db="EMBL/GenBank/DDBJ databases">
        <authorList>
            <person name="Regsiter A."/>
            <person name="William W."/>
        </authorList>
    </citation>
    <scope>NUCLEOTIDE SEQUENCE</scope>
    <source>
        <strain evidence="5">Bib</strain>
    </source>
</reference>
<dbReference type="EMBL" id="FWDM01000033">
    <property type="protein sequence ID" value="SLM15130.1"/>
    <property type="molecule type" value="Genomic_DNA"/>
</dbReference>
<feature type="chain" id="PRO_5018229703" evidence="3">
    <location>
        <begin position="21"/>
        <end position="409"/>
    </location>
</feature>
<evidence type="ECO:0000259" key="4">
    <source>
        <dbReference type="Pfam" id="PF13458"/>
    </source>
</evidence>
<dbReference type="InterPro" id="IPR051010">
    <property type="entry name" value="BCAA_transport"/>
</dbReference>
<sequence length="409" mass="44045">MKRMMLVLAVLVLFAGSAFAQGTTKLEGTIKLGGIWTLADITGKQGSAAAQLAVDEINAAGGVLGKKLELIVVDDEGKADKAAAAVEKLATVDKVDVFVGGMASGAELGKIPAFKKYGKVVMSTGAAGSATVEKALGPSPESDFYFHLHPWDYNQGASYAEGWDAIQKKYPQIQIKKIFLAYEEGAFGKSSWDATKVLFGSDKRYTIDGASFKSALLGGGDYTAVLEAAKAFKPDLFIWAGYDADALPMLEQAKAMKFSPGIYLGAPPGWPIGFGSSKLARNVMLYGMWSPAINDINPVSAKFYKNYIAKYREEPATYFAPLAYSAVYIVAEGIKAAGTTETGPLVKALEQTKYVSPLGEVITFKPSNIIKHQGITRQKILQWQNGIQEVIWPFETATAEPVYPFPAWK</sequence>
<evidence type="ECO:0000313" key="5">
    <source>
        <dbReference type="EMBL" id="SLM15130.1"/>
    </source>
</evidence>
<evidence type="ECO:0000256" key="1">
    <source>
        <dbReference type="ARBA" id="ARBA00010062"/>
    </source>
</evidence>
<dbReference type="Gene3D" id="3.40.50.2300">
    <property type="match status" value="2"/>
</dbReference>
<dbReference type="SUPFAM" id="SSF53822">
    <property type="entry name" value="Periplasmic binding protein-like I"/>
    <property type="match status" value="1"/>
</dbReference>
<dbReference type="InterPro" id="IPR028081">
    <property type="entry name" value="Leu-bd"/>
</dbReference>
<dbReference type="InterPro" id="IPR028082">
    <property type="entry name" value="Peripla_BP_I"/>
</dbReference>
<organism evidence="5">
    <name type="scientific">uncultured spirochete</name>
    <dbReference type="NCBI Taxonomy" id="156406"/>
    <lineage>
        <taxon>Bacteria</taxon>
        <taxon>Pseudomonadati</taxon>
        <taxon>Spirochaetota</taxon>
        <taxon>Spirochaetia</taxon>
        <taxon>Spirochaetales</taxon>
        <taxon>environmental samples</taxon>
    </lineage>
</organism>
<evidence type="ECO:0000256" key="3">
    <source>
        <dbReference type="SAM" id="SignalP"/>
    </source>
</evidence>
<accession>A0A3P3XKZ3</accession>
<dbReference type="Pfam" id="PF13458">
    <property type="entry name" value="Peripla_BP_6"/>
    <property type="match status" value="1"/>
</dbReference>
<proteinExistence type="inferred from homology"/>
<feature type="domain" description="Leucine-binding protein" evidence="4">
    <location>
        <begin position="39"/>
        <end position="384"/>
    </location>
</feature>
<keyword evidence="2 3" id="KW-0732">Signal</keyword>
<dbReference type="AlphaFoldDB" id="A0A3P3XKZ3"/>
<feature type="signal peptide" evidence="3">
    <location>
        <begin position="1"/>
        <end position="20"/>
    </location>
</feature>